<protein>
    <recommendedName>
        <fullName evidence="4">Subtilisin</fullName>
    </recommendedName>
</protein>
<name>A0ABN9S6T3_9DINO</name>
<accession>A0ABN9S6T3</accession>
<evidence type="ECO:0000313" key="3">
    <source>
        <dbReference type="Proteomes" id="UP001189429"/>
    </source>
</evidence>
<evidence type="ECO:0000256" key="1">
    <source>
        <dbReference type="SAM" id="MobiDB-lite"/>
    </source>
</evidence>
<dbReference type="EMBL" id="CAUYUJ010009472">
    <property type="protein sequence ID" value="CAK0826901.1"/>
    <property type="molecule type" value="Genomic_DNA"/>
</dbReference>
<comment type="caution">
    <text evidence="2">The sequence shown here is derived from an EMBL/GenBank/DDBJ whole genome shotgun (WGS) entry which is preliminary data.</text>
</comment>
<feature type="non-terminal residue" evidence="2">
    <location>
        <position position="242"/>
    </location>
</feature>
<gene>
    <name evidence="2" type="ORF">PCOR1329_LOCUS26570</name>
</gene>
<sequence length="242" mass="24309">MNEHPDSPVVPRSAVSTVTGTAVASQSVLGGPINLAGSQASQAEPWRAVGTGHLASLPEVPPNPPTPALPEAPATSPPTPVVFSAPPTAAQHGAPVVRPPPAVQQPALVQTTRLSEPVATQMLTPAMPPRLFAAPATVVREQSAPPRCRGIAPPALLHADLGPPRSLSPLPRAPTPVGSAAGVVCCTASVPTGQAVAPPLVEIPMATVQITGPDLDRDGIPDILQQGAAARGGVGSTRNLEP</sequence>
<feature type="compositionally biased region" description="Pro residues" evidence="1">
    <location>
        <begin position="59"/>
        <end position="80"/>
    </location>
</feature>
<dbReference type="Proteomes" id="UP001189429">
    <property type="component" value="Unassembled WGS sequence"/>
</dbReference>
<evidence type="ECO:0000313" key="2">
    <source>
        <dbReference type="EMBL" id="CAK0826901.1"/>
    </source>
</evidence>
<keyword evidence="3" id="KW-1185">Reference proteome</keyword>
<proteinExistence type="predicted"/>
<evidence type="ECO:0008006" key="4">
    <source>
        <dbReference type="Google" id="ProtNLM"/>
    </source>
</evidence>
<reference evidence="2" key="1">
    <citation type="submission" date="2023-10" db="EMBL/GenBank/DDBJ databases">
        <authorList>
            <person name="Chen Y."/>
            <person name="Shah S."/>
            <person name="Dougan E. K."/>
            <person name="Thang M."/>
            <person name="Chan C."/>
        </authorList>
    </citation>
    <scope>NUCLEOTIDE SEQUENCE [LARGE SCALE GENOMIC DNA]</scope>
</reference>
<organism evidence="2 3">
    <name type="scientific">Prorocentrum cordatum</name>
    <dbReference type="NCBI Taxonomy" id="2364126"/>
    <lineage>
        <taxon>Eukaryota</taxon>
        <taxon>Sar</taxon>
        <taxon>Alveolata</taxon>
        <taxon>Dinophyceae</taxon>
        <taxon>Prorocentrales</taxon>
        <taxon>Prorocentraceae</taxon>
        <taxon>Prorocentrum</taxon>
    </lineage>
</organism>
<feature type="region of interest" description="Disordered" evidence="1">
    <location>
        <begin position="53"/>
        <end position="80"/>
    </location>
</feature>